<evidence type="ECO:0000256" key="5">
    <source>
        <dbReference type="ARBA" id="ARBA00060888"/>
    </source>
</evidence>
<dbReference type="Gene3D" id="3.30.470.20">
    <property type="entry name" value="ATP-grasp fold, B domain"/>
    <property type="match status" value="1"/>
</dbReference>
<dbReference type="CDD" id="cd04301">
    <property type="entry name" value="NAT_SF"/>
    <property type="match status" value="1"/>
</dbReference>
<proteinExistence type="inferred from homology"/>
<dbReference type="EMBL" id="FMAE01000010">
    <property type="protein sequence ID" value="SCB48073.1"/>
    <property type="molecule type" value="Genomic_DNA"/>
</dbReference>
<evidence type="ECO:0000313" key="7">
    <source>
        <dbReference type="EMBL" id="SCB48073.1"/>
    </source>
</evidence>
<keyword evidence="4" id="KW-0067">ATP-binding</keyword>
<evidence type="ECO:0000313" key="8">
    <source>
        <dbReference type="Proteomes" id="UP000183174"/>
    </source>
</evidence>
<sequence length="926" mass="99568">MLGYDLALGLLPAGSSNHRNRRWRGAFVFMSTYRLNNLLSPRSVALVGASARPASVGRAVLENIRKAGFKGRFGLVNPRHAEISGLAAVKSLDRLDFVPELVVVTAPAAEIPGIVEQAGRRGSAGALIVSAGLGQGPGSLHEATSAAARKHGMRLIGPNCLGIMMPGVSLNASFAAHMPGAGNLALISQSGAIAAGMVDWAAQRGVGFSGIVSIGDQIDVDIADLLDHFAMDHKTRAILLYIEAIKDARKFMSAARAAARVKPVVVVKSGRMAQGAKAAATHTGALAGADAVYDAAFRRAGVLRVSDLRELFDCAETLGRVESPTGKRLAILTNGGGIGVLAVDRLVELGGIPATISAETRKKLDAALPPTWSGANPVDIVGDADAARYAAALEELLADRDNDAVLVLNVQTAIASAAEIAKTVTELVAKYREQHRRWAKPVLAAWVGADQHIIQALSSAGVPNYPTEDDAVRGFMHLVRHREVVEELTQVPPAMPDTFVPDARGAREIVTAAIADGRQWLEPVEIKHLLEAYDIAMVPTCAAADVEQAVAYAKDIFAQGGTVVLKIMSRDITHKSDVGGVVLNLTSPEAVRAAATDILARARKLRPEARIGGVIVQAMVVKAKARELILGLADDPTFGTVVVFGRGGTAVEIINDKALALPPLDLQLARDLIDRTRVSRLLKAYRDVPAVKQDAVAMVLVKLAQMAADIPEIREFDINPLLADETGVTAVDARVAVGPPQRKFAGSGPTNFAVRAYPSQWERRLKLKEDWRIFVRPMRPEDEPTIHEFLRHVTAHDLRLRFFAPMKEFTHEFIARLTQLDYARAMAFIAFEEASGEMVGVVRLHSDSIYETGEYAILLRSDLKGRGLGWALMQLIIDYARSEGLKTISGDVLQENTVMLEMCRQLGFEVKPEPAEPEICDVRLKL</sequence>
<accession>A0A1C3X714</accession>
<evidence type="ECO:0000256" key="2">
    <source>
        <dbReference type="ARBA" id="ARBA00022598"/>
    </source>
</evidence>
<dbReference type="InterPro" id="IPR051538">
    <property type="entry name" value="Acyl-CoA_Synth/Transferase"/>
</dbReference>
<evidence type="ECO:0000259" key="6">
    <source>
        <dbReference type="PROSITE" id="PS51186"/>
    </source>
</evidence>
<dbReference type="GO" id="GO:0043758">
    <property type="term" value="F:acetate-CoA ligase (ADP-forming) activity"/>
    <property type="evidence" value="ECO:0007669"/>
    <property type="project" value="InterPro"/>
</dbReference>
<dbReference type="GO" id="GO:0016747">
    <property type="term" value="F:acyltransferase activity, transferring groups other than amino-acyl groups"/>
    <property type="evidence" value="ECO:0007669"/>
    <property type="project" value="InterPro"/>
</dbReference>
<dbReference type="SMART" id="SM00881">
    <property type="entry name" value="CoA_binding"/>
    <property type="match status" value="1"/>
</dbReference>
<reference evidence="7 8" key="1">
    <citation type="submission" date="2016-08" db="EMBL/GenBank/DDBJ databases">
        <authorList>
            <person name="Seilhamer J.J."/>
        </authorList>
    </citation>
    <scope>NUCLEOTIDE SEQUENCE [LARGE SCALE GENOMIC DNA]</scope>
    <source>
        <strain evidence="7 8">CCBAU 10071</strain>
    </source>
</reference>
<dbReference type="InterPro" id="IPR032875">
    <property type="entry name" value="Succ_CoA_lig_flav_dom"/>
</dbReference>
<dbReference type="InterPro" id="IPR016181">
    <property type="entry name" value="Acyl_CoA_acyltransferase"/>
</dbReference>
<dbReference type="Gene3D" id="3.40.630.30">
    <property type="match status" value="1"/>
</dbReference>
<dbReference type="SUPFAM" id="SSF55729">
    <property type="entry name" value="Acyl-CoA N-acyltransferases (Nat)"/>
    <property type="match status" value="1"/>
</dbReference>
<evidence type="ECO:0000256" key="3">
    <source>
        <dbReference type="ARBA" id="ARBA00022741"/>
    </source>
</evidence>
<dbReference type="Gene3D" id="3.30.1490.20">
    <property type="entry name" value="ATP-grasp fold, A domain"/>
    <property type="match status" value="1"/>
</dbReference>
<dbReference type="Pfam" id="PF13380">
    <property type="entry name" value="CoA_binding_2"/>
    <property type="match status" value="1"/>
</dbReference>
<dbReference type="SUPFAM" id="SSF52210">
    <property type="entry name" value="Succinyl-CoA synthetase domains"/>
    <property type="match status" value="2"/>
</dbReference>
<dbReference type="PROSITE" id="PS51186">
    <property type="entry name" value="GNAT"/>
    <property type="match status" value="1"/>
</dbReference>
<protein>
    <submittedName>
        <fullName evidence="7">Acetyltransferase</fullName>
    </submittedName>
</protein>
<dbReference type="InterPro" id="IPR043938">
    <property type="entry name" value="Ligase_CoA_dom"/>
</dbReference>
<dbReference type="InterPro" id="IPR036291">
    <property type="entry name" value="NAD(P)-bd_dom_sf"/>
</dbReference>
<dbReference type="Gene3D" id="3.40.50.261">
    <property type="entry name" value="Succinyl-CoA synthetase domains"/>
    <property type="match status" value="2"/>
</dbReference>
<keyword evidence="1" id="KW-0816">Tricarboxylic acid cycle</keyword>
<organism evidence="7 8">
    <name type="scientific">Bradyrhizobium yuanmingense</name>
    <dbReference type="NCBI Taxonomy" id="108015"/>
    <lineage>
        <taxon>Bacteria</taxon>
        <taxon>Pseudomonadati</taxon>
        <taxon>Pseudomonadota</taxon>
        <taxon>Alphaproteobacteria</taxon>
        <taxon>Hyphomicrobiales</taxon>
        <taxon>Nitrobacteraceae</taxon>
        <taxon>Bradyrhizobium</taxon>
    </lineage>
</organism>
<dbReference type="Pfam" id="PF13302">
    <property type="entry name" value="Acetyltransf_3"/>
    <property type="match status" value="1"/>
</dbReference>
<dbReference type="Gene3D" id="3.40.50.720">
    <property type="entry name" value="NAD(P)-binding Rossmann-like Domain"/>
    <property type="match status" value="1"/>
</dbReference>
<dbReference type="InterPro" id="IPR016102">
    <property type="entry name" value="Succinyl-CoA_synth-like"/>
</dbReference>
<evidence type="ECO:0000256" key="4">
    <source>
        <dbReference type="ARBA" id="ARBA00022840"/>
    </source>
</evidence>
<dbReference type="PANTHER" id="PTHR43334">
    <property type="entry name" value="ACETATE--COA LIGASE [ADP-FORMING]"/>
    <property type="match status" value="1"/>
</dbReference>
<keyword evidence="7" id="KW-0808">Transferase</keyword>
<dbReference type="Pfam" id="PF19045">
    <property type="entry name" value="Ligase_CoA_2"/>
    <property type="match status" value="1"/>
</dbReference>
<dbReference type="Pfam" id="PF13549">
    <property type="entry name" value="ATP-grasp_5"/>
    <property type="match status" value="1"/>
</dbReference>
<dbReference type="FunFam" id="3.30.1490.20:FF:000020">
    <property type="entry name" value="Protein lysine acetyltransferase"/>
    <property type="match status" value="1"/>
</dbReference>
<dbReference type="InterPro" id="IPR003781">
    <property type="entry name" value="CoA-bd"/>
</dbReference>
<evidence type="ECO:0000256" key="1">
    <source>
        <dbReference type="ARBA" id="ARBA00022532"/>
    </source>
</evidence>
<dbReference type="AlphaFoldDB" id="A0A1C3X714"/>
<comment type="similarity">
    <text evidence="5">In the N-terminal section; belongs to the acetate CoA ligase alpha subunit family.</text>
</comment>
<dbReference type="GO" id="GO:0005524">
    <property type="term" value="F:ATP binding"/>
    <property type="evidence" value="ECO:0007669"/>
    <property type="project" value="UniProtKB-KW"/>
</dbReference>
<gene>
    <name evidence="7" type="ORF">GA0061099_101030</name>
</gene>
<feature type="domain" description="N-acetyltransferase" evidence="6">
    <location>
        <begin position="773"/>
        <end position="926"/>
    </location>
</feature>
<name>A0A1C3X714_9BRAD</name>
<dbReference type="SUPFAM" id="SSF56059">
    <property type="entry name" value="Glutathione synthetase ATP-binding domain-like"/>
    <property type="match status" value="1"/>
</dbReference>
<dbReference type="Proteomes" id="UP000183174">
    <property type="component" value="Unassembled WGS sequence"/>
</dbReference>
<dbReference type="InterPro" id="IPR013815">
    <property type="entry name" value="ATP_grasp_subdomain_1"/>
</dbReference>
<dbReference type="InterPro" id="IPR000182">
    <property type="entry name" value="GNAT_dom"/>
</dbReference>
<dbReference type="GO" id="GO:0006099">
    <property type="term" value="P:tricarboxylic acid cycle"/>
    <property type="evidence" value="ECO:0007669"/>
    <property type="project" value="UniProtKB-KW"/>
</dbReference>
<dbReference type="Pfam" id="PF13607">
    <property type="entry name" value="Succ_CoA_lig"/>
    <property type="match status" value="1"/>
</dbReference>
<dbReference type="PANTHER" id="PTHR43334:SF1">
    <property type="entry name" value="3-HYDROXYPROPIONATE--COA LIGASE [ADP-FORMING]"/>
    <property type="match status" value="1"/>
</dbReference>
<keyword evidence="3" id="KW-0547">Nucleotide-binding</keyword>
<keyword evidence="2" id="KW-0436">Ligase</keyword>
<dbReference type="SUPFAM" id="SSF51735">
    <property type="entry name" value="NAD(P)-binding Rossmann-fold domains"/>
    <property type="match status" value="1"/>
</dbReference>